<proteinExistence type="predicted"/>
<accession>A0AAP5MZ07</accession>
<protein>
    <submittedName>
        <fullName evidence="1">Uncharacterized protein</fullName>
    </submittedName>
</protein>
<dbReference type="AlphaFoldDB" id="A0AAP5MZ07"/>
<dbReference type="Proteomes" id="UP001259239">
    <property type="component" value="Unassembled WGS sequence"/>
</dbReference>
<organism evidence="1 2">
    <name type="scientific">Paenibacillus larvae</name>
    <dbReference type="NCBI Taxonomy" id="1464"/>
    <lineage>
        <taxon>Bacteria</taxon>
        <taxon>Bacillati</taxon>
        <taxon>Bacillota</taxon>
        <taxon>Bacilli</taxon>
        <taxon>Bacillales</taxon>
        <taxon>Paenibacillaceae</taxon>
        <taxon>Paenibacillus</taxon>
    </lineage>
</organism>
<reference evidence="1" key="2">
    <citation type="submission" date="2023-03" db="EMBL/GenBank/DDBJ databases">
        <authorList>
            <person name="Obshta O."/>
            <person name="Zabrodski M.W."/>
            <person name="Soomro T."/>
            <person name="Wilson G."/>
            <person name="Masood F."/>
            <person name="Thebeau J."/>
            <person name="Bezerra Da Silva M.C."/>
            <person name="Raza F."/>
            <person name="Biganski S."/>
            <person name="Jose M."/>
            <person name="Camilli M."/>
            <person name="Kozii I.V."/>
            <person name="Kozii R.V."/>
            <person name="Simko E."/>
            <person name="Wood S.C."/>
        </authorList>
    </citation>
    <scope>NUCLEOTIDE SEQUENCE</scope>
    <source>
        <strain evidence="1">PL001</strain>
    </source>
</reference>
<gene>
    <name evidence="1" type="ORF">P7H09_10790</name>
</gene>
<evidence type="ECO:0000313" key="2">
    <source>
        <dbReference type="Proteomes" id="UP001259239"/>
    </source>
</evidence>
<comment type="caution">
    <text evidence="1">The sequence shown here is derived from an EMBL/GenBank/DDBJ whole genome shotgun (WGS) entry which is preliminary data.</text>
</comment>
<dbReference type="EMBL" id="JARQGV010000004">
    <property type="protein sequence ID" value="MDT2251776.1"/>
    <property type="molecule type" value="Genomic_DNA"/>
</dbReference>
<sequence>MVQLGDKFGVFFSKEWEEIIGIEIKSNKKIKRRAEISSFSEIRGLYRSKG</sequence>
<evidence type="ECO:0000313" key="1">
    <source>
        <dbReference type="EMBL" id="MDT2251776.1"/>
    </source>
</evidence>
<dbReference type="RefSeq" id="WP_268589402.1">
    <property type="nucleotide sequence ID" value="NZ_JAMDNE010000028.1"/>
</dbReference>
<reference evidence="1" key="1">
    <citation type="journal article" date="2023" name="J. Vet. Diagn. Invest.">
        <title>Oxytetracycline-resistant Paenibacillus larvae identified in commercial beekeeping operations in Saskatchewan using pooled honey sampling.</title>
        <authorList>
            <person name="Obshta O."/>
            <person name="Zabrodski M.W."/>
            <person name="Soomro T."/>
            <person name="Wilson G."/>
            <person name="Masood F."/>
            <person name="Thebeau J."/>
            <person name="Silva M.C.B."/>
            <person name="Biganski S."/>
            <person name="Kozii I.V."/>
            <person name="Koziy R.V."/>
            <person name="Raza M.F."/>
            <person name="Jose M.S."/>
            <person name="Simko E."/>
            <person name="Wood S.C."/>
        </authorList>
    </citation>
    <scope>NUCLEOTIDE SEQUENCE</scope>
    <source>
        <strain evidence="1">PL001</strain>
    </source>
</reference>
<name>A0AAP5MZ07_9BACL</name>